<organism evidence="1 2">
    <name type="scientific">Gluconobacter japonicus</name>
    <dbReference type="NCBI Taxonomy" id="376620"/>
    <lineage>
        <taxon>Bacteria</taxon>
        <taxon>Pseudomonadati</taxon>
        <taxon>Pseudomonadota</taxon>
        <taxon>Alphaproteobacteria</taxon>
        <taxon>Acetobacterales</taxon>
        <taxon>Acetobacteraceae</taxon>
        <taxon>Gluconobacter</taxon>
    </lineage>
</organism>
<gene>
    <name evidence="1" type="ORF">GCM10010937_10090</name>
</gene>
<evidence type="ECO:0000313" key="1">
    <source>
        <dbReference type="EMBL" id="GLQ59206.1"/>
    </source>
</evidence>
<keyword evidence="2" id="KW-1185">Reference proteome</keyword>
<protein>
    <recommendedName>
        <fullName evidence="3">Transposase</fullName>
    </recommendedName>
</protein>
<evidence type="ECO:0000313" key="2">
    <source>
        <dbReference type="Proteomes" id="UP001156613"/>
    </source>
</evidence>
<evidence type="ECO:0008006" key="3">
    <source>
        <dbReference type="Google" id="ProtNLM"/>
    </source>
</evidence>
<name>A0ABQ5WI41_GLUJA</name>
<dbReference type="EMBL" id="BSNT01000019">
    <property type="protein sequence ID" value="GLQ59206.1"/>
    <property type="molecule type" value="Genomic_DNA"/>
</dbReference>
<reference evidence="2" key="1">
    <citation type="journal article" date="2019" name="Int. J. Syst. Evol. Microbiol.">
        <title>The Global Catalogue of Microorganisms (GCM) 10K type strain sequencing project: providing services to taxonomists for standard genome sequencing and annotation.</title>
        <authorList>
            <consortium name="The Broad Institute Genomics Platform"/>
            <consortium name="The Broad Institute Genome Sequencing Center for Infectious Disease"/>
            <person name="Wu L."/>
            <person name="Ma J."/>
        </authorList>
    </citation>
    <scope>NUCLEOTIDE SEQUENCE [LARGE SCALE GENOMIC DNA]</scope>
    <source>
        <strain evidence="2">NBRC 3271</strain>
    </source>
</reference>
<proteinExistence type="predicted"/>
<accession>A0ABQ5WI41</accession>
<comment type="caution">
    <text evidence="1">The sequence shown here is derived from an EMBL/GenBank/DDBJ whole genome shotgun (WGS) entry which is preliminary data.</text>
</comment>
<dbReference type="Proteomes" id="UP001156613">
    <property type="component" value="Unassembled WGS sequence"/>
</dbReference>
<sequence>MVWFCRVPEPSLKSLARRTHKRFTAYERLHINRASKYMLAACPNLKTCGLLPTVRKLIASAETSSRFDTIQ</sequence>